<sequence>MAPRSTRGKPNRAKSEKKKKEEKVIPSVVDITVVTPYESQVVLKGITTDKILDVRRLLAQNVETCHLTNYSLSHEVKGQRLNDKVEIANLKPCLLKMVEEDYSDEAEAVAHVRRLLDIVACTTRFCKSRRASTPESRAKKNSRVHNHGNSSGPTSPADGLSEARCGSPSPHPEPSVSVVSDNLGMAAIHPTPKLSDFFEFFSLAHIPPPILQLRRSDPKGAAEEKHDGDYFGMQIKICNGKLIQVTASAKGFYTAGKQFLQSHSLVDLLQQLSRAFANAYESLMKAFLEHNKFGNLPYGFRMNTWLVPPSVIETPSDLPSLPVEDENWGGNGSGQGRNGKHSLRSWATDFAVLAKLPCKTEEERIVRDRKAFLLHSQFVDIAIQKAVAAISSLADSNSKRQVTVKSPGIVFEDRIGDLSIVIRRDSTDASTKPVVKLDGYRLDGVSDEEVAQRNLLKGLTADENVVVQDTSSLSLVIVKHCGYTATVKVVGKVKAGWDENQDVVIDDQPDGGANALNINSLRIQLHKTSANPLEECSTSDDLESSRLLVRKVLEESLSKLEKEPSASKKSIRWELGSCWVQHLQKQENEPDSKPKSSEDVKEIEPAVKGLGKQFKLLKKREKKTTTTTEENHCTPDGPDTKTESNGEPSSEQTVEKLISKQALSRLKESGTGLHLKSADELIVMAHKYYDEIALPKLVTDFGSLELSPVDGRTLTDFMHLRGLRMCSLGRVVELAEKLPHIQALCIHEMVIRALKHVIKAVVAGVEAAGDLSGAIAAALNFLLGSHGSEDEEKNEDGGVRLQWLRSFIGKRFGWGLRNEFEHLRKVSILRGICHKVGLELAPRDYDLESPNPFRRSDIVSMVPVCKHVGCSSADGRNLLESSKVALDKGKLDDAVNYGTKALAKMIAVCGPYHRTTASAYSLLAVVLYHTGDFNQATIYQQKALDINERELGLDHPDTMKSYGDLSVFYYRLQHIELALKYVNRALFLLHFTCGLSHPNTAATYINVAMMEEGVGNVHVALRYLHEALKCNQRLLGADHIQTAASYHAIAIALSLMEAYSLSVQHEQTTLSILKSKLGEEDLRTQDAAAWLEYFESKALEQQEAARNGTPKPDALISSKGHLSVSDLLDFISPDQDPKGNDTQRKHRRAKVVNGSDKTHQGHQNEMAEDELHIDSPKQVTDSSDDSVKEAKVSNFLPVEQKEVVENITGNKVAVKSETVEETYSDDGWQEAHSKGRSGHVVGRKVGRRRPVLSKLNVHYSEHSNIRQSNYKQETVSPVQKAAAVKNIQSGFSQLKQAITQRSSTGDDSAKLQAKISVSKVVSPSPVSVSRSISYKEVALAPPGTVLRQLVDVENVNELEEKEAEPQNCGHSETSKNEETNNVSDQVIQNEVAEPIHNAATESENRSQDCEEMISCSSPSEKPVETNASKLSAAAEPFNPGTSSMTSGLNSAAVTSIYDVTASQGSLEPLIPPATTRVPCGPRSPLYYRTNSSFRMKHGFLKYQAPVMGRSGFGAATMMNPHAPEFVPQRAWQSNSVDANSQLHTDSNPLPKTSVDEHEKLANKSTATIDANLKKSISECEKSELARQILLSFIVKSVQNNMDPTADEAAAKDHKFRASENSSDAIANDSAIIKILYGNEDELQQSGKVNKNKTGDSEGFIVVKKRRNRQQFTNGVAGLYNQHSICASVR</sequence>
<dbReference type="Gene3D" id="1.25.40.10">
    <property type="entry name" value="Tetratricopeptide repeat domain"/>
    <property type="match status" value="2"/>
</dbReference>
<dbReference type="InterPro" id="IPR025697">
    <property type="entry name" value="CLU_dom"/>
</dbReference>
<evidence type="ECO:0000256" key="1">
    <source>
        <dbReference type="ARBA" id="ARBA00004123"/>
    </source>
</evidence>
<feature type="region of interest" description="Disordered" evidence="8">
    <location>
        <begin position="1358"/>
        <end position="1382"/>
    </location>
</feature>
<dbReference type="GO" id="GO:0005829">
    <property type="term" value="C:cytosol"/>
    <property type="evidence" value="ECO:0007669"/>
    <property type="project" value="UniProtKB-SubCell"/>
</dbReference>
<evidence type="ECO:0000256" key="2">
    <source>
        <dbReference type="ARBA" id="ARBA00004514"/>
    </source>
</evidence>
<dbReference type="InterPro" id="IPR011990">
    <property type="entry name" value="TPR-like_helical_dom_sf"/>
</dbReference>
<keyword evidence="10" id="KW-1185">Reference proteome</keyword>
<feature type="region of interest" description="Disordered" evidence="8">
    <location>
        <begin position="1130"/>
        <end position="1189"/>
    </location>
</feature>
<feature type="region of interest" description="Disordered" evidence="8">
    <location>
        <begin position="584"/>
        <end position="604"/>
    </location>
</feature>
<feature type="region of interest" description="Disordered" evidence="8">
    <location>
        <begin position="618"/>
        <end position="653"/>
    </location>
</feature>
<dbReference type="CDD" id="cd15466">
    <property type="entry name" value="CLU-central"/>
    <property type="match status" value="1"/>
</dbReference>
<dbReference type="FunFam" id="1.25.40.10:FF:000024">
    <property type="entry name" value="Tetratricopeptide repeat (TPR)-like superfamily protein"/>
    <property type="match status" value="1"/>
</dbReference>
<evidence type="ECO:0000256" key="4">
    <source>
        <dbReference type="ARBA" id="ARBA00022737"/>
    </source>
</evidence>
<accession>A0A6J1DCZ9</accession>
<protein>
    <submittedName>
        <fullName evidence="11">Protein TSS</fullName>
    </submittedName>
</protein>
<feature type="domain" description="Clu" evidence="9">
    <location>
        <begin position="324"/>
        <end position="594"/>
    </location>
</feature>
<dbReference type="GO" id="GO:0003729">
    <property type="term" value="F:mRNA binding"/>
    <property type="evidence" value="ECO:0007669"/>
    <property type="project" value="UniProtKB-ARBA"/>
</dbReference>
<feature type="compositionally biased region" description="Polar residues" evidence="8">
    <location>
        <begin position="1533"/>
        <end position="1550"/>
    </location>
</feature>
<dbReference type="SUPFAM" id="SSF103107">
    <property type="entry name" value="Hypothetical protein c14orf129, hspc210"/>
    <property type="match status" value="1"/>
</dbReference>
<dbReference type="SMART" id="SM00028">
    <property type="entry name" value="TPR"/>
    <property type="match status" value="3"/>
</dbReference>
<dbReference type="PROSITE" id="PS50005">
    <property type="entry name" value="TPR"/>
    <property type="match status" value="1"/>
</dbReference>
<dbReference type="PROSITE" id="PS51823">
    <property type="entry name" value="CLU"/>
    <property type="match status" value="1"/>
</dbReference>
<feature type="region of interest" description="Disordered" evidence="8">
    <location>
        <begin position="130"/>
        <end position="178"/>
    </location>
</feature>
<feature type="compositionally biased region" description="Basic and acidic residues" evidence="8">
    <location>
        <begin position="629"/>
        <end position="644"/>
    </location>
</feature>
<dbReference type="Pfam" id="PF12807">
    <property type="entry name" value="eIF3_p135"/>
    <property type="match status" value="1"/>
</dbReference>
<organism evidence="10 11">
    <name type="scientific">Momordica charantia</name>
    <name type="common">Bitter gourd</name>
    <name type="synonym">Balsam pear</name>
    <dbReference type="NCBI Taxonomy" id="3673"/>
    <lineage>
        <taxon>Eukaryota</taxon>
        <taxon>Viridiplantae</taxon>
        <taxon>Streptophyta</taxon>
        <taxon>Embryophyta</taxon>
        <taxon>Tracheophyta</taxon>
        <taxon>Spermatophyta</taxon>
        <taxon>Magnoliopsida</taxon>
        <taxon>eudicotyledons</taxon>
        <taxon>Gunneridae</taxon>
        <taxon>Pentapetalae</taxon>
        <taxon>rosids</taxon>
        <taxon>fabids</taxon>
        <taxon>Cucurbitales</taxon>
        <taxon>Cucurbitaceae</taxon>
        <taxon>Momordiceae</taxon>
        <taxon>Momordica</taxon>
    </lineage>
</organism>
<feature type="region of interest" description="Disordered" evidence="8">
    <location>
        <begin position="1533"/>
        <end position="1555"/>
    </location>
</feature>
<comment type="subcellular location">
    <subcellularLocation>
        <location evidence="2">Cytoplasm</location>
        <location evidence="2">Cytosol</location>
    </subcellularLocation>
    <subcellularLocation>
        <location evidence="1">Nucleus</location>
    </subcellularLocation>
</comment>
<dbReference type="Pfam" id="PF15044">
    <property type="entry name" value="CLU_N"/>
    <property type="match status" value="1"/>
</dbReference>
<evidence type="ECO:0000256" key="7">
    <source>
        <dbReference type="PROSITE-ProRule" id="PRU00339"/>
    </source>
</evidence>
<dbReference type="SUPFAM" id="SSF48452">
    <property type="entry name" value="TPR-like"/>
    <property type="match status" value="2"/>
</dbReference>
<evidence type="ECO:0000313" key="10">
    <source>
        <dbReference type="Proteomes" id="UP000504603"/>
    </source>
</evidence>
<dbReference type="RefSeq" id="XP_022152105.1">
    <property type="nucleotide sequence ID" value="XM_022296413.1"/>
</dbReference>
<dbReference type="InterPro" id="IPR019734">
    <property type="entry name" value="TPR_rpt"/>
</dbReference>
<dbReference type="GO" id="GO:0005634">
    <property type="term" value="C:nucleus"/>
    <property type="evidence" value="ECO:0007669"/>
    <property type="project" value="UniProtKB-SubCell"/>
</dbReference>
<dbReference type="GeneID" id="111019886"/>
<dbReference type="Pfam" id="PF13424">
    <property type="entry name" value="TPR_12"/>
    <property type="match status" value="2"/>
</dbReference>
<name>A0A6J1DCZ9_MOMCH</name>
<dbReference type="OrthoDB" id="1414216at2759"/>
<dbReference type="InterPro" id="IPR033646">
    <property type="entry name" value="CLU-central"/>
</dbReference>
<dbReference type="PANTHER" id="PTHR12601">
    <property type="entry name" value="EUKARYOTIC TRANSLATION INITIATION FACTOR 3 SUBUNIT EIF-3"/>
    <property type="match status" value="1"/>
</dbReference>
<dbReference type="GO" id="GO:0019750">
    <property type="term" value="P:chloroplast localization"/>
    <property type="evidence" value="ECO:0007669"/>
    <property type="project" value="UniProtKB-ARBA"/>
</dbReference>
<feature type="compositionally biased region" description="Basic residues" evidence="8">
    <location>
        <begin position="1"/>
        <end position="17"/>
    </location>
</feature>
<dbReference type="InterPro" id="IPR023231">
    <property type="entry name" value="GSKIP_dom_sf"/>
</dbReference>
<feature type="region of interest" description="Disordered" evidence="8">
    <location>
        <begin position="1"/>
        <end position="20"/>
    </location>
</feature>
<evidence type="ECO:0000256" key="6">
    <source>
        <dbReference type="ARBA" id="ARBA00023242"/>
    </source>
</evidence>
<gene>
    <name evidence="11" type="primary">LOC111019886</name>
</gene>
<dbReference type="Proteomes" id="UP000504603">
    <property type="component" value="Unplaced"/>
</dbReference>
<proteinExistence type="predicted"/>
<dbReference type="PANTHER" id="PTHR12601:SF45">
    <property type="entry name" value="PROTEIN REDUCED CHLOROPLAST COVERAGE 3"/>
    <property type="match status" value="1"/>
</dbReference>
<keyword evidence="6" id="KW-0539">Nucleus</keyword>
<keyword evidence="5 7" id="KW-0802">TPR repeat</keyword>
<reference evidence="11" key="1">
    <citation type="submission" date="2025-08" db="UniProtKB">
        <authorList>
            <consortium name="RefSeq"/>
        </authorList>
    </citation>
    <scope>IDENTIFICATION</scope>
    <source>
        <strain evidence="11">OHB3-1</strain>
    </source>
</reference>
<feature type="repeat" description="TPR" evidence="7">
    <location>
        <begin position="917"/>
        <end position="950"/>
    </location>
</feature>
<keyword evidence="3" id="KW-0963">Cytoplasm</keyword>
<evidence type="ECO:0000256" key="5">
    <source>
        <dbReference type="ARBA" id="ARBA00022803"/>
    </source>
</evidence>
<evidence type="ECO:0000259" key="9">
    <source>
        <dbReference type="PROSITE" id="PS51823"/>
    </source>
</evidence>
<dbReference type="KEGG" id="mcha:111019886"/>
<dbReference type="InterPro" id="IPR027523">
    <property type="entry name" value="CLU_prot"/>
</dbReference>
<evidence type="ECO:0000256" key="3">
    <source>
        <dbReference type="ARBA" id="ARBA00022490"/>
    </source>
</evidence>
<dbReference type="InterPro" id="IPR028275">
    <property type="entry name" value="CLU_N"/>
</dbReference>
<evidence type="ECO:0000256" key="8">
    <source>
        <dbReference type="SAM" id="MobiDB-lite"/>
    </source>
</evidence>
<keyword evidence="4" id="KW-0677">Repeat</keyword>
<evidence type="ECO:0000313" key="11">
    <source>
        <dbReference type="RefSeq" id="XP_022152105.1"/>
    </source>
</evidence>